<protein>
    <submittedName>
        <fullName evidence="3">Uncharacterized protein</fullName>
    </submittedName>
</protein>
<keyword evidence="2" id="KW-1133">Transmembrane helix</keyword>
<feature type="coiled-coil region" evidence="1">
    <location>
        <begin position="7"/>
        <end position="34"/>
    </location>
</feature>
<dbReference type="EMBL" id="AYXT01000010">
    <property type="protein sequence ID" value="ETF02194.1"/>
    <property type="molecule type" value="Genomic_DNA"/>
</dbReference>
<dbReference type="AlphaFoldDB" id="V8QT62"/>
<dbReference type="PATRIC" id="fig|1424334.3.peg.3181"/>
<sequence>MERTLNIVKTEAEIAKLMAETVKLNAEAAKMQRERNWHPLMVGAALATTIIALSKLFT</sequence>
<dbReference type="HOGENOM" id="CLU_189288_4_0_4"/>
<evidence type="ECO:0000313" key="3">
    <source>
        <dbReference type="EMBL" id="ETF02194.1"/>
    </source>
</evidence>
<dbReference type="RefSeq" id="WP_024006118.1">
    <property type="nucleotide sequence ID" value="NZ_KI650980.1"/>
</dbReference>
<keyword evidence="2" id="KW-0812">Transmembrane</keyword>
<organism evidence="3 4">
    <name type="scientific">Advenella kashmirensis W13003</name>
    <dbReference type="NCBI Taxonomy" id="1424334"/>
    <lineage>
        <taxon>Bacteria</taxon>
        <taxon>Pseudomonadati</taxon>
        <taxon>Pseudomonadota</taxon>
        <taxon>Betaproteobacteria</taxon>
        <taxon>Burkholderiales</taxon>
        <taxon>Alcaligenaceae</taxon>
    </lineage>
</organism>
<feature type="transmembrane region" description="Helical" evidence="2">
    <location>
        <begin position="40"/>
        <end position="57"/>
    </location>
</feature>
<comment type="caution">
    <text evidence="3">The sequence shown here is derived from an EMBL/GenBank/DDBJ whole genome shotgun (WGS) entry which is preliminary data.</text>
</comment>
<evidence type="ECO:0000256" key="2">
    <source>
        <dbReference type="SAM" id="Phobius"/>
    </source>
</evidence>
<dbReference type="Proteomes" id="UP000018733">
    <property type="component" value="Unassembled WGS sequence"/>
</dbReference>
<name>V8QT62_9BURK</name>
<keyword evidence="1" id="KW-0175">Coiled coil</keyword>
<reference evidence="3 4" key="1">
    <citation type="journal article" date="2014" name="Genome Announc.">
        <title>Draft Genome Sequence of Advenella kashmirensis Strain W13003, a Polycyclic Aromatic Hydrocarbon-Degrading Bacterium.</title>
        <authorList>
            <person name="Wang X."/>
            <person name="Jin D."/>
            <person name="Zhou L."/>
            <person name="Wu L."/>
            <person name="An W."/>
            <person name="Zhao L."/>
        </authorList>
    </citation>
    <scope>NUCLEOTIDE SEQUENCE [LARGE SCALE GENOMIC DNA]</scope>
    <source>
        <strain evidence="3 4">W13003</strain>
    </source>
</reference>
<evidence type="ECO:0000256" key="1">
    <source>
        <dbReference type="SAM" id="Coils"/>
    </source>
</evidence>
<accession>V8QT62</accession>
<proteinExistence type="predicted"/>
<keyword evidence="4" id="KW-1185">Reference proteome</keyword>
<dbReference type="eggNOG" id="ENOG50315JX">
    <property type="taxonomic scope" value="Bacteria"/>
</dbReference>
<keyword evidence="2" id="KW-0472">Membrane</keyword>
<gene>
    <name evidence="3" type="ORF">W822_15865</name>
</gene>
<evidence type="ECO:0000313" key="4">
    <source>
        <dbReference type="Proteomes" id="UP000018733"/>
    </source>
</evidence>